<dbReference type="WBParaSite" id="nRc.2.0.1.t24829-RA">
    <property type="protein sequence ID" value="nRc.2.0.1.t24829-RA"/>
    <property type="gene ID" value="nRc.2.0.1.g24829"/>
</dbReference>
<sequence length="68" mass="8265">MIEIDRGRDKKRFKTLLRRTFSKTTFLRPKYVFLRRCWPFLKSKVALIDHSLRSLHQEKATHPHPSIM</sequence>
<organism evidence="1 2">
    <name type="scientific">Romanomermis culicivorax</name>
    <name type="common">Nematode worm</name>
    <dbReference type="NCBI Taxonomy" id="13658"/>
    <lineage>
        <taxon>Eukaryota</taxon>
        <taxon>Metazoa</taxon>
        <taxon>Ecdysozoa</taxon>
        <taxon>Nematoda</taxon>
        <taxon>Enoplea</taxon>
        <taxon>Dorylaimia</taxon>
        <taxon>Mermithida</taxon>
        <taxon>Mermithoidea</taxon>
        <taxon>Mermithidae</taxon>
        <taxon>Romanomermis</taxon>
    </lineage>
</organism>
<reference evidence="2" key="1">
    <citation type="submission" date="2022-11" db="UniProtKB">
        <authorList>
            <consortium name="WormBaseParasite"/>
        </authorList>
    </citation>
    <scope>IDENTIFICATION</scope>
</reference>
<accession>A0A915JF60</accession>
<keyword evidence="1" id="KW-1185">Reference proteome</keyword>
<proteinExistence type="predicted"/>
<protein>
    <submittedName>
        <fullName evidence="2">Uncharacterized protein</fullName>
    </submittedName>
</protein>
<dbReference type="AlphaFoldDB" id="A0A915JF60"/>
<evidence type="ECO:0000313" key="1">
    <source>
        <dbReference type="Proteomes" id="UP000887565"/>
    </source>
</evidence>
<dbReference type="Proteomes" id="UP000887565">
    <property type="component" value="Unplaced"/>
</dbReference>
<name>A0A915JF60_ROMCU</name>
<evidence type="ECO:0000313" key="2">
    <source>
        <dbReference type="WBParaSite" id="nRc.2.0.1.t24829-RA"/>
    </source>
</evidence>